<feature type="transmembrane region" description="Helical" evidence="1">
    <location>
        <begin position="20"/>
        <end position="38"/>
    </location>
</feature>
<evidence type="ECO:0000259" key="3">
    <source>
        <dbReference type="Pfam" id="PF14341"/>
    </source>
</evidence>
<accession>A0A4R6YWP3</accession>
<keyword evidence="5" id="KW-1185">Reference proteome</keyword>
<evidence type="ECO:0000259" key="2">
    <source>
        <dbReference type="Pfam" id="PF13681"/>
    </source>
</evidence>
<reference evidence="4 5" key="1">
    <citation type="submission" date="2019-03" db="EMBL/GenBank/DDBJ databases">
        <title>Genomic Encyclopedia of Type Strains, Phase IV (KMG-IV): sequencing the most valuable type-strain genomes for metagenomic binning, comparative biology and taxonomic classification.</title>
        <authorList>
            <person name="Goeker M."/>
        </authorList>
    </citation>
    <scope>NUCLEOTIDE SEQUENCE [LARGE SCALE GENOMIC DNA]</scope>
    <source>
        <strain evidence="4 5">DSM 21667</strain>
    </source>
</reference>
<sequence length="224" mass="23522">MNIRSFGSSPAHARSQRGAVLFVALIFLVLMTLIAVVASNTSILQERMTGGMRNVQMAQMGADSGVRGMEVQIWTAPVRGVNLTCDEGGGPSTDFKCYSRVVASAASDTLVLDDVVRKFRSEKGKIASDGGSNSTIDYSATTIPESARLASRPRVMVELMGRVSGAEDTESPHAGLKPVAAGPGGGVQEFLAYRITSRSTGGNDSAVRLAESVFLAQIQPIATP</sequence>
<name>A0A4R6YWP3_9GAMM</name>
<dbReference type="Pfam" id="PF13681">
    <property type="entry name" value="PilX"/>
    <property type="match status" value="1"/>
</dbReference>
<feature type="domain" description="Type 4 fimbrial biogenesis protein PilX N-terminal" evidence="3">
    <location>
        <begin position="17"/>
        <end position="67"/>
    </location>
</feature>
<dbReference type="Pfam" id="PF14341">
    <property type="entry name" value="PilX_N"/>
    <property type="match status" value="1"/>
</dbReference>
<organism evidence="4 5">
    <name type="scientific">Tahibacter aquaticus</name>
    <dbReference type="NCBI Taxonomy" id="520092"/>
    <lineage>
        <taxon>Bacteria</taxon>
        <taxon>Pseudomonadati</taxon>
        <taxon>Pseudomonadota</taxon>
        <taxon>Gammaproteobacteria</taxon>
        <taxon>Lysobacterales</taxon>
        <taxon>Rhodanobacteraceae</taxon>
        <taxon>Tahibacter</taxon>
    </lineage>
</organism>
<keyword evidence="1" id="KW-0812">Transmembrane</keyword>
<dbReference type="InterPro" id="IPR025746">
    <property type="entry name" value="PilX_N_dom"/>
</dbReference>
<protein>
    <submittedName>
        <fullName evidence="4">Type IV pilus assembly protein PilX</fullName>
    </submittedName>
</protein>
<evidence type="ECO:0000313" key="4">
    <source>
        <dbReference type="EMBL" id="TDR43107.1"/>
    </source>
</evidence>
<dbReference type="OrthoDB" id="5951427at2"/>
<dbReference type="EMBL" id="SNZH01000007">
    <property type="protein sequence ID" value="TDR43107.1"/>
    <property type="molecule type" value="Genomic_DNA"/>
</dbReference>
<dbReference type="InterPro" id="IPR025205">
    <property type="entry name" value="PilX/PilW_C"/>
</dbReference>
<keyword evidence="1" id="KW-0472">Membrane</keyword>
<evidence type="ECO:0000313" key="5">
    <source>
        <dbReference type="Proteomes" id="UP000295293"/>
    </source>
</evidence>
<feature type="domain" description="PilX/PilW C-terminal" evidence="2">
    <location>
        <begin position="137"/>
        <end position="214"/>
    </location>
</feature>
<evidence type="ECO:0000256" key="1">
    <source>
        <dbReference type="SAM" id="Phobius"/>
    </source>
</evidence>
<dbReference type="RefSeq" id="WP_133819025.1">
    <property type="nucleotide sequence ID" value="NZ_SNZH01000007.1"/>
</dbReference>
<gene>
    <name evidence="4" type="ORF">DFR29_107113</name>
</gene>
<proteinExistence type="predicted"/>
<keyword evidence="1" id="KW-1133">Transmembrane helix</keyword>
<dbReference type="Proteomes" id="UP000295293">
    <property type="component" value="Unassembled WGS sequence"/>
</dbReference>
<dbReference type="AlphaFoldDB" id="A0A4R6YWP3"/>
<comment type="caution">
    <text evidence="4">The sequence shown here is derived from an EMBL/GenBank/DDBJ whole genome shotgun (WGS) entry which is preliminary data.</text>
</comment>